<dbReference type="AlphaFoldDB" id="A0A392VN76"/>
<evidence type="ECO:0000313" key="1">
    <source>
        <dbReference type="EMBL" id="MCI89844.1"/>
    </source>
</evidence>
<proteinExistence type="predicted"/>
<dbReference type="Proteomes" id="UP000265520">
    <property type="component" value="Unassembled WGS sequence"/>
</dbReference>
<organism evidence="1 2">
    <name type="scientific">Trifolium medium</name>
    <dbReference type="NCBI Taxonomy" id="97028"/>
    <lineage>
        <taxon>Eukaryota</taxon>
        <taxon>Viridiplantae</taxon>
        <taxon>Streptophyta</taxon>
        <taxon>Embryophyta</taxon>
        <taxon>Tracheophyta</taxon>
        <taxon>Spermatophyta</taxon>
        <taxon>Magnoliopsida</taxon>
        <taxon>eudicotyledons</taxon>
        <taxon>Gunneridae</taxon>
        <taxon>Pentapetalae</taxon>
        <taxon>rosids</taxon>
        <taxon>fabids</taxon>
        <taxon>Fabales</taxon>
        <taxon>Fabaceae</taxon>
        <taxon>Papilionoideae</taxon>
        <taxon>50 kb inversion clade</taxon>
        <taxon>NPAAA clade</taxon>
        <taxon>Hologalegina</taxon>
        <taxon>IRL clade</taxon>
        <taxon>Trifolieae</taxon>
        <taxon>Trifolium</taxon>
    </lineage>
</organism>
<sequence>ENEWHCFFGCISSQEVWKETEEWQHIEKHTAEANGCVAMIFEMLAELKPKIMSRIAMVMWTIWW</sequence>
<feature type="non-terminal residue" evidence="1">
    <location>
        <position position="1"/>
    </location>
</feature>
<comment type="caution">
    <text evidence="1">The sequence shown here is derived from an EMBL/GenBank/DDBJ whole genome shotgun (WGS) entry which is preliminary data.</text>
</comment>
<protein>
    <submittedName>
        <fullName evidence="1">Putative ribonuclease H protein</fullName>
    </submittedName>
</protein>
<keyword evidence="2" id="KW-1185">Reference proteome</keyword>
<accession>A0A392VN76</accession>
<dbReference type="EMBL" id="LXQA011229020">
    <property type="protein sequence ID" value="MCI89844.1"/>
    <property type="molecule type" value="Genomic_DNA"/>
</dbReference>
<reference evidence="1 2" key="1">
    <citation type="journal article" date="2018" name="Front. Plant Sci.">
        <title>Red Clover (Trifolium pratense) and Zigzag Clover (T. medium) - A Picture of Genomic Similarities and Differences.</title>
        <authorList>
            <person name="Dluhosova J."/>
            <person name="Istvanek J."/>
            <person name="Nedelnik J."/>
            <person name="Repkova J."/>
        </authorList>
    </citation>
    <scope>NUCLEOTIDE SEQUENCE [LARGE SCALE GENOMIC DNA]</scope>
    <source>
        <strain evidence="2">cv. 10/8</strain>
        <tissue evidence="1">Leaf</tissue>
    </source>
</reference>
<name>A0A392VN76_9FABA</name>
<evidence type="ECO:0000313" key="2">
    <source>
        <dbReference type="Proteomes" id="UP000265520"/>
    </source>
</evidence>